<dbReference type="PANTHER" id="PTHR10363">
    <property type="entry name" value="BLEOMYCIN HYDROLASE"/>
    <property type="match status" value="1"/>
</dbReference>
<dbReference type="InterPro" id="IPR000169">
    <property type="entry name" value="Pept_cys_AS"/>
</dbReference>
<keyword evidence="3" id="KW-0788">Thiol protease</keyword>
<dbReference type="Gene3D" id="3.90.70.10">
    <property type="entry name" value="Cysteine proteinases"/>
    <property type="match status" value="1"/>
</dbReference>
<dbReference type="PROSITE" id="PS00139">
    <property type="entry name" value="THIOL_PROTEASE_CYS"/>
    <property type="match status" value="1"/>
</dbReference>
<evidence type="ECO:0008006" key="6">
    <source>
        <dbReference type="Google" id="ProtNLM"/>
    </source>
</evidence>
<keyword evidence="2" id="KW-0378">Hydrolase</keyword>
<sequence length="268" mass="31294">MISVFIAFGFFQMDGYAGGKGGISTDDIERFQESFKPDPATRAVMNAVTNNDVKKLALNREMLTAHNNLFNHRIKTKGITNQKSSGRCWLFAGLNIMRPKVIKELKLNDFEFSQNYLFFWDKMEKANTFLEGIIETRDRDPMDRELQILLKSPFPDGGYWFYVVDLIDKYGVVPKSVMPETENSESTRMMDRLISRKLRQDASVLRQMSDQDASTKKLRAKKNEMLEEIYRLLVINLGTPPTEFEWRYEDRDTVVSELRNYTPESFFR</sequence>
<organism evidence="4 5">
    <name type="scientific">candidate division TA06 bacterium</name>
    <dbReference type="NCBI Taxonomy" id="2250710"/>
    <lineage>
        <taxon>Bacteria</taxon>
        <taxon>Bacteria division TA06</taxon>
    </lineage>
</organism>
<evidence type="ECO:0000313" key="4">
    <source>
        <dbReference type="EMBL" id="TET83499.1"/>
    </source>
</evidence>
<keyword evidence="1" id="KW-0645">Protease</keyword>
<evidence type="ECO:0000256" key="2">
    <source>
        <dbReference type="ARBA" id="ARBA00022801"/>
    </source>
</evidence>
<dbReference type="EMBL" id="SOIP01000018">
    <property type="protein sequence ID" value="TET83499.1"/>
    <property type="molecule type" value="Genomic_DNA"/>
</dbReference>
<dbReference type="Pfam" id="PF03051">
    <property type="entry name" value="Peptidase_C1_2"/>
    <property type="match status" value="1"/>
</dbReference>
<dbReference type="SUPFAM" id="SSF54001">
    <property type="entry name" value="Cysteine proteinases"/>
    <property type="match status" value="1"/>
</dbReference>
<dbReference type="InterPro" id="IPR004134">
    <property type="entry name" value="Peptidase_C1B"/>
</dbReference>
<reference evidence="4 5" key="1">
    <citation type="submission" date="2019-03" db="EMBL/GenBank/DDBJ databases">
        <title>Metabolic potential of uncultured bacteria and archaea associated with petroleum seepage in deep-sea sediments.</title>
        <authorList>
            <person name="Dong X."/>
            <person name="Hubert C."/>
        </authorList>
    </citation>
    <scope>NUCLEOTIDE SEQUENCE [LARGE SCALE GENOMIC DNA]</scope>
    <source>
        <strain evidence="4">E29_bin36</strain>
    </source>
</reference>
<proteinExistence type="predicted"/>
<evidence type="ECO:0000256" key="1">
    <source>
        <dbReference type="ARBA" id="ARBA00022670"/>
    </source>
</evidence>
<evidence type="ECO:0000313" key="5">
    <source>
        <dbReference type="Proteomes" id="UP000315534"/>
    </source>
</evidence>
<dbReference type="GO" id="GO:0009636">
    <property type="term" value="P:response to toxic substance"/>
    <property type="evidence" value="ECO:0007669"/>
    <property type="project" value="TreeGrafter"/>
</dbReference>
<protein>
    <recommendedName>
        <fullName evidence="6">Aminopeptidase</fullName>
    </recommendedName>
</protein>
<name>A0A523XXC1_UNCT6</name>
<comment type="caution">
    <text evidence="4">The sequence shown here is derived from an EMBL/GenBank/DDBJ whole genome shotgun (WGS) entry which is preliminary data.</text>
</comment>
<dbReference type="GO" id="GO:0006508">
    <property type="term" value="P:proteolysis"/>
    <property type="evidence" value="ECO:0007669"/>
    <property type="project" value="UniProtKB-KW"/>
</dbReference>
<gene>
    <name evidence="4" type="ORF">E3J38_00355</name>
</gene>
<dbReference type="PANTHER" id="PTHR10363:SF2">
    <property type="entry name" value="BLEOMYCIN HYDROLASE"/>
    <property type="match status" value="1"/>
</dbReference>
<dbReference type="GO" id="GO:0043418">
    <property type="term" value="P:homocysteine catabolic process"/>
    <property type="evidence" value="ECO:0007669"/>
    <property type="project" value="TreeGrafter"/>
</dbReference>
<dbReference type="GO" id="GO:0005737">
    <property type="term" value="C:cytoplasm"/>
    <property type="evidence" value="ECO:0007669"/>
    <property type="project" value="TreeGrafter"/>
</dbReference>
<dbReference type="InterPro" id="IPR038765">
    <property type="entry name" value="Papain-like_cys_pep_sf"/>
</dbReference>
<accession>A0A523XXC1</accession>
<dbReference type="Proteomes" id="UP000315534">
    <property type="component" value="Unassembled WGS sequence"/>
</dbReference>
<dbReference type="AlphaFoldDB" id="A0A523XXC1"/>
<evidence type="ECO:0000256" key="3">
    <source>
        <dbReference type="ARBA" id="ARBA00022807"/>
    </source>
</evidence>
<dbReference type="GO" id="GO:0070005">
    <property type="term" value="F:cysteine-type aminopeptidase activity"/>
    <property type="evidence" value="ECO:0007669"/>
    <property type="project" value="InterPro"/>
</dbReference>